<dbReference type="CDD" id="cd01169">
    <property type="entry name" value="HMPP_kinase"/>
    <property type="match status" value="1"/>
</dbReference>
<dbReference type="Pfam" id="PF02581">
    <property type="entry name" value="TMP-TENI"/>
    <property type="match status" value="1"/>
</dbReference>
<dbReference type="UniPathway" id="UPA00060">
    <property type="reaction ID" value="UER00138"/>
</dbReference>
<dbReference type="GO" id="GO:0009229">
    <property type="term" value="P:thiamine diphosphate biosynthetic process"/>
    <property type="evidence" value="ECO:0007669"/>
    <property type="project" value="UniProtKB-UniPathway"/>
</dbReference>
<organism evidence="7 8">
    <name type="scientific">Roseateles chitinivorans</name>
    <dbReference type="NCBI Taxonomy" id="2917965"/>
    <lineage>
        <taxon>Bacteria</taxon>
        <taxon>Pseudomonadati</taxon>
        <taxon>Pseudomonadota</taxon>
        <taxon>Betaproteobacteria</taxon>
        <taxon>Burkholderiales</taxon>
        <taxon>Sphaerotilaceae</taxon>
        <taxon>Roseateles</taxon>
    </lineage>
</organism>
<evidence type="ECO:0000256" key="1">
    <source>
        <dbReference type="ARBA" id="ARBA00001946"/>
    </source>
</evidence>
<accession>A0A2G9C6C4</accession>
<protein>
    <recommendedName>
        <fullName evidence="3">hydroxymethylpyrimidine kinase</fullName>
        <ecNumber evidence="3">2.7.1.49</ecNumber>
    </recommendedName>
</protein>
<dbReference type="OrthoDB" id="9810880at2"/>
<dbReference type="GO" id="GO:0009228">
    <property type="term" value="P:thiamine biosynthetic process"/>
    <property type="evidence" value="ECO:0007669"/>
    <property type="project" value="UniProtKB-KW"/>
</dbReference>
<dbReference type="GO" id="GO:0008902">
    <property type="term" value="F:hydroxymethylpyrimidine kinase activity"/>
    <property type="evidence" value="ECO:0007669"/>
    <property type="project" value="UniProtKB-EC"/>
</dbReference>
<dbReference type="InterPro" id="IPR013749">
    <property type="entry name" value="PM/HMP-P_kinase-1"/>
</dbReference>
<dbReference type="GO" id="GO:0008972">
    <property type="term" value="F:phosphomethylpyrimidine kinase activity"/>
    <property type="evidence" value="ECO:0007669"/>
    <property type="project" value="InterPro"/>
</dbReference>
<evidence type="ECO:0000256" key="3">
    <source>
        <dbReference type="ARBA" id="ARBA00012135"/>
    </source>
</evidence>
<dbReference type="GO" id="GO:0005829">
    <property type="term" value="C:cytosol"/>
    <property type="evidence" value="ECO:0007669"/>
    <property type="project" value="TreeGrafter"/>
</dbReference>
<dbReference type="InterPro" id="IPR004399">
    <property type="entry name" value="HMP/HMP-P_kinase_dom"/>
</dbReference>
<dbReference type="PANTHER" id="PTHR20858:SF17">
    <property type="entry name" value="HYDROXYMETHYLPYRIMIDINE_PHOSPHOMETHYLPYRIMIDINE KINASE THI20-RELATED"/>
    <property type="match status" value="1"/>
</dbReference>
<dbReference type="InterPro" id="IPR022998">
    <property type="entry name" value="ThiamineP_synth_TenI"/>
</dbReference>
<name>A0A2G9C6C4_9BURK</name>
<dbReference type="InterPro" id="IPR013785">
    <property type="entry name" value="Aldolase_TIM"/>
</dbReference>
<dbReference type="SUPFAM" id="SSF53613">
    <property type="entry name" value="Ribokinase-like"/>
    <property type="match status" value="1"/>
</dbReference>
<comment type="pathway">
    <text evidence="2">Cofactor biosynthesis; thiamine diphosphate biosynthesis.</text>
</comment>
<evidence type="ECO:0000259" key="5">
    <source>
        <dbReference type="Pfam" id="PF02581"/>
    </source>
</evidence>
<dbReference type="AlphaFoldDB" id="A0A2G9C6C4"/>
<dbReference type="EC" id="2.7.1.49" evidence="3"/>
<comment type="cofactor">
    <cofactor evidence="1">
        <name>Mg(2+)</name>
        <dbReference type="ChEBI" id="CHEBI:18420"/>
    </cofactor>
</comment>
<gene>
    <name evidence="7" type="ORF">CS062_16865</name>
</gene>
<evidence type="ECO:0000256" key="4">
    <source>
        <dbReference type="ARBA" id="ARBA00023268"/>
    </source>
</evidence>
<dbReference type="SUPFAM" id="SSF51391">
    <property type="entry name" value="Thiamin phosphate synthase"/>
    <property type="match status" value="1"/>
</dbReference>
<evidence type="ECO:0000259" key="6">
    <source>
        <dbReference type="Pfam" id="PF08543"/>
    </source>
</evidence>
<dbReference type="EMBL" id="PEOG01000048">
    <property type="protein sequence ID" value="PIM51976.1"/>
    <property type="molecule type" value="Genomic_DNA"/>
</dbReference>
<feature type="domain" description="Pyridoxamine kinase/Phosphomethylpyrimidine kinase" evidence="6">
    <location>
        <begin position="59"/>
        <end position="307"/>
    </location>
</feature>
<dbReference type="InterPro" id="IPR036206">
    <property type="entry name" value="ThiamineP_synth_sf"/>
</dbReference>
<dbReference type="Proteomes" id="UP000231501">
    <property type="component" value="Unassembled WGS sequence"/>
</dbReference>
<dbReference type="PANTHER" id="PTHR20858">
    <property type="entry name" value="PHOSPHOMETHYLPYRIMIDINE KINASE"/>
    <property type="match status" value="1"/>
</dbReference>
<proteinExistence type="predicted"/>
<comment type="caution">
    <text evidence="7">The sequence shown here is derived from an EMBL/GenBank/DDBJ whole genome shotgun (WGS) entry which is preliminary data.</text>
</comment>
<evidence type="ECO:0000256" key="2">
    <source>
        <dbReference type="ARBA" id="ARBA00004948"/>
    </source>
</evidence>
<feature type="domain" description="Thiamine phosphate synthase/TenI" evidence="5">
    <location>
        <begin position="358"/>
        <end position="541"/>
    </location>
</feature>
<sequence length="552" mass="58342">MTGAVDRREPLVSALPSPLVPHPSLASPWAPAVDPDLTVLTPWTEDPTPPVIWSVAGTDSGGGAGLSADTRAAAAMGVHLCPVVAAVTAQHSLGVNAVFPLPPNQVRAQLSALRQDLSPRVIKTGLLASAATVDALLAQRGDALLVVDPVLGASADGAAFCDEALLGAYRHQLVPAAALITPNRREAERLLGVTPGQLAVPELAARLRGLGAQAVCITGGDDAAQVDGLALDWLDSALATGWIALPRLSGRDGAPPHHHGSGCTFASAAAAALARGFAVPDAVILAKMLTWSALRDGHAAGAGPGPLRPDRRFVDDPRAMPVMGFGDERVPDRATLTRWREVLWPASRRPPNFSGGLYAITDRPERVAAMALSGHFEHVQLRIKRGAGLDEDQLRAAIREAVRDMAGRSSTLWINDHWRLALEEGARALHLGQEDWAGLGGEDRDELWQRRLRHGVRLGLSSHSLWELCRARGVAPDYIACGPLWPTTTKDMPWLAQGLAQLRWWSRMAGVPVVGIGGVLEDRQWRAGFAAGASAMCLVRAAEALVPSGGPR</sequence>
<dbReference type="Gene3D" id="3.40.1190.20">
    <property type="match status" value="1"/>
</dbReference>
<reference evidence="7 8" key="1">
    <citation type="submission" date="2017-11" db="EMBL/GenBank/DDBJ databases">
        <title>Draft genome sequence of Mitsuaria sp. HWN-4.</title>
        <authorList>
            <person name="Gundlapally S.R."/>
        </authorList>
    </citation>
    <scope>NUCLEOTIDE SEQUENCE [LARGE SCALE GENOMIC DNA]</scope>
    <source>
        <strain evidence="7 8">HWN-4</strain>
    </source>
</reference>
<dbReference type="CDD" id="cd00564">
    <property type="entry name" value="TMP_TenI"/>
    <property type="match status" value="1"/>
</dbReference>
<dbReference type="Pfam" id="PF08543">
    <property type="entry name" value="Phos_pyr_kin"/>
    <property type="match status" value="1"/>
</dbReference>
<dbReference type="Gene3D" id="3.20.20.70">
    <property type="entry name" value="Aldolase class I"/>
    <property type="match status" value="1"/>
</dbReference>
<dbReference type="InterPro" id="IPR029056">
    <property type="entry name" value="Ribokinase-like"/>
</dbReference>
<dbReference type="RefSeq" id="WP_099862770.1">
    <property type="nucleotide sequence ID" value="NZ_PEOG01000048.1"/>
</dbReference>
<evidence type="ECO:0000313" key="7">
    <source>
        <dbReference type="EMBL" id="PIM51976.1"/>
    </source>
</evidence>
<keyword evidence="4" id="KW-0511">Multifunctional enzyme</keyword>
<keyword evidence="8" id="KW-1185">Reference proteome</keyword>
<evidence type="ECO:0000313" key="8">
    <source>
        <dbReference type="Proteomes" id="UP000231501"/>
    </source>
</evidence>